<proteinExistence type="predicted"/>
<feature type="signal peptide" evidence="1">
    <location>
        <begin position="1"/>
        <end position="27"/>
    </location>
</feature>
<name>A0A7D5YJY2_9ACTN</name>
<evidence type="ECO:0000313" key="2">
    <source>
        <dbReference type="EMBL" id="QLJ99774.1"/>
    </source>
</evidence>
<accession>A0A7D5YJY2</accession>
<evidence type="ECO:0000256" key="1">
    <source>
        <dbReference type="SAM" id="SignalP"/>
    </source>
</evidence>
<organism evidence="2">
    <name type="scientific">Micromonospora carbonacea</name>
    <dbReference type="NCBI Taxonomy" id="47853"/>
    <lineage>
        <taxon>Bacteria</taxon>
        <taxon>Bacillati</taxon>
        <taxon>Actinomycetota</taxon>
        <taxon>Actinomycetes</taxon>
        <taxon>Micromonosporales</taxon>
        <taxon>Micromonosporaceae</taxon>
        <taxon>Micromonospora</taxon>
    </lineage>
</organism>
<reference evidence="2" key="1">
    <citation type="submission" date="2020-08" db="EMBL/GenBank/DDBJ databases">
        <title>A bifunctional nitrone conjugated secondary metabolite targeting the ribosome.</title>
        <authorList>
            <person name="Limbrick E.M."/>
            <person name="Graf M."/>
            <person name="Derewacz D.K."/>
            <person name="Nguyen F."/>
            <person name="Spraggins J.M."/>
            <person name="Wieland M."/>
            <person name="Ynigez-Gutierrez A.E."/>
            <person name="Reisman B.J."/>
            <person name="Zinshteyn B."/>
            <person name="McCulloch K."/>
            <person name="Iverson T.M."/>
            <person name="Green R."/>
            <person name="Wilson D.N."/>
            <person name="Bachmann B.O."/>
        </authorList>
    </citation>
    <scope>NUCLEOTIDE SEQUENCE</scope>
    <source>
        <strain evidence="2">Africana</strain>
    </source>
</reference>
<dbReference type="EMBL" id="CP058905">
    <property type="protein sequence ID" value="QLJ99774.1"/>
    <property type="molecule type" value="Genomic_DNA"/>
</dbReference>
<feature type="chain" id="PRO_5038941050" evidence="1">
    <location>
        <begin position="28"/>
        <end position="176"/>
    </location>
</feature>
<sequence>MARLISRRAVAVTFGALVLTLAGGGIAAAQTTTAAKPAAQNGQPGDRAAAPAGQPQVTAAEAAAAKAALTEGVSPSFINGSTSFAVVSSTGVLLRSRDAVSATKYGPGQYQVIFNRSLTKAAFLATIGTTDHCCVPQAGEISVAPRLSTPNGVFVQTYDSAGVPADRPFHLAVFTP</sequence>
<gene>
    <name evidence="2" type="ORF">HZU44_06615</name>
</gene>
<keyword evidence="1" id="KW-0732">Signal</keyword>
<protein>
    <submittedName>
        <fullName evidence="2">Uncharacterized protein</fullName>
    </submittedName>
</protein>
<dbReference type="AlphaFoldDB" id="A0A7D5YJY2"/>